<dbReference type="InterPro" id="IPR047647">
    <property type="entry name" value="ISAs1_transpos"/>
</dbReference>
<evidence type="ECO:0000313" key="3">
    <source>
        <dbReference type="Proteomes" id="UP001203338"/>
    </source>
</evidence>
<gene>
    <name evidence="2" type="ORF">M3P05_19380</name>
</gene>
<evidence type="ECO:0000313" key="2">
    <source>
        <dbReference type="EMBL" id="MCL6272088.1"/>
    </source>
</evidence>
<organism evidence="2 3">
    <name type="scientific">Parendozoicomonas callyspongiae</name>
    <dbReference type="NCBI Taxonomy" id="2942213"/>
    <lineage>
        <taxon>Bacteria</taxon>
        <taxon>Pseudomonadati</taxon>
        <taxon>Pseudomonadota</taxon>
        <taxon>Gammaproteobacteria</taxon>
        <taxon>Oceanospirillales</taxon>
        <taxon>Endozoicomonadaceae</taxon>
        <taxon>Parendozoicomonas</taxon>
    </lineage>
</organism>
<feature type="domain" description="Transposase IS4-like" evidence="1">
    <location>
        <begin position="21"/>
        <end position="106"/>
    </location>
</feature>
<protein>
    <submittedName>
        <fullName evidence="2">ISAs1 family transposase</fullName>
    </submittedName>
</protein>
<accession>A0ABT0PL44</accession>
<keyword evidence="3" id="KW-1185">Reference proteome</keyword>
<dbReference type="PANTHER" id="PTHR30298:SF0">
    <property type="entry name" value="PROTEIN YBFL-RELATED"/>
    <property type="match status" value="1"/>
</dbReference>
<comment type="caution">
    <text evidence="2">The sequence shown here is derived from an EMBL/GenBank/DDBJ whole genome shotgun (WGS) entry which is preliminary data.</text>
</comment>
<proteinExistence type="predicted"/>
<evidence type="ECO:0000259" key="1">
    <source>
        <dbReference type="Pfam" id="PF01609"/>
    </source>
</evidence>
<dbReference type="NCBIfam" id="NF033564">
    <property type="entry name" value="transpos_ISAs1"/>
    <property type="match status" value="1"/>
</dbReference>
<dbReference type="InterPro" id="IPR002559">
    <property type="entry name" value="Transposase_11"/>
</dbReference>
<dbReference type="EMBL" id="JAMFLX010000045">
    <property type="protein sequence ID" value="MCL6272088.1"/>
    <property type="molecule type" value="Genomic_DNA"/>
</dbReference>
<dbReference type="PANTHER" id="PTHR30298">
    <property type="entry name" value="H REPEAT-ASSOCIATED PREDICTED TRANSPOSASE"/>
    <property type="match status" value="1"/>
</dbReference>
<sequence>MASTQIKISKISAIKTGRFRRSTHLTAVPELLEAIDLRGALVTADAISCQKSIASKCIEQGADYLLAVKGNQETLQKDIQAVVESHWELHPQNLPSESFAEQENTGHGRKEYRCCWVFDQSDQA</sequence>
<dbReference type="RefSeq" id="WP_249701769.1">
    <property type="nucleotide sequence ID" value="NZ_JAMFLX010000045.1"/>
</dbReference>
<reference evidence="2 3" key="1">
    <citation type="submission" date="2022-05" db="EMBL/GenBank/DDBJ databases">
        <authorList>
            <person name="Park J.-S."/>
        </authorList>
    </citation>
    <scope>NUCLEOTIDE SEQUENCE [LARGE SCALE GENOMIC DNA]</scope>
    <source>
        <strain evidence="2 3">2012CJ34-2</strain>
    </source>
</reference>
<dbReference type="Proteomes" id="UP001203338">
    <property type="component" value="Unassembled WGS sequence"/>
</dbReference>
<dbReference type="InterPro" id="IPR051698">
    <property type="entry name" value="Transposase_11-like"/>
</dbReference>
<name>A0ABT0PL44_9GAMM</name>
<dbReference type="Pfam" id="PF01609">
    <property type="entry name" value="DDE_Tnp_1"/>
    <property type="match status" value="1"/>
</dbReference>